<gene>
    <name evidence="2" type="ORF">EVJ58_g5411</name>
</gene>
<evidence type="ECO:0000313" key="3">
    <source>
        <dbReference type="Proteomes" id="UP000298390"/>
    </source>
</evidence>
<proteinExistence type="predicted"/>
<dbReference type="AlphaFoldDB" id="A0A4Y9YDQ8"/>
<feature type="compositionally biased region" description="Basic and acidic residues" evidence="1">
    <location>
        <begin position="29"/>
        <end position="43"/>
    </location>
</feature>
<dbReference type="Proteomes" id="UP000298390">
    <property type="component" value="Unassembled WGS sequence"/>
</dbReference>
<feature type="compositionally biased region" description="Basic and acidic residues" evidence="1">
    <location>
        <begin position="76"/>
        <end position="85"/>
    </location>
</feature>
<name>A0A4Y9YDQ8_9APHY</name>
<evidence type="ECO:0000313" key="2">
    <source>
        <dbReference type="EMBL" id="TFY60018.1"/>
    </source>
</evidence>
<feature type="region of interest" description="Disordered" evidence="1">
    <location>
        <begin position="15"/>
        <end position="111"/>
    </location>
</feature>
<feature type="compositionally biased region" description="Low complexity" evidence="1">
    <location>
        <begin position="53"/>
        <end position="69"/>
    </location>
</feature>
<reference evidence="2 3" key="1">
    <citation type="submission" date="2019-01" db="EMBL/GenBank/DDBJ databases">
        <title>Genome sequencing of the rare red list fungi Fomitopsis rosea.</title>
        <authorList>
            <person name="Buettner E."/>
            <person name="Kellner H."/>
        </authorList>
    </citation>
    <scope>NUCLEOTIDE SEQUENCE [LARGE SCALE GENOMIC DNA]</scope>
    <source>
        <strain evidence="2 3">DSM 105464</strain>
    </source>
</reference>
<accession>A0A4Y9YDQ8</accession>
<protein>
    <submittedName>
        <fullName evidence="2">Uncharacterized protein</fullName>
    </submittedName>
</protein>
<sequence length="126" mass="13563">MAIFSPRKGLSHLVGAYASHTHPSNDYPSDERSCSGSDHHASDDASDSDDDVVNNANDVIDITNDTIDNTNDEEVNEVRSNKETDSWTSTTNGSDGGEVNVQPTGPVAGVGNEFEDTVKINIERRL</sequence>
<organism evidence="2 3">
    <name type="scientific">Rhodofomes roseus</name>
    <dbReference type="NCBI Taxonomy" id="34475"/>
    <lineage>
        <taxon>Eukaryota</taxon>
        <taxon>Fungi</taxon>
        <taxon>Dikarya</taxon>
        <taxon>Basidiomycota</taxon>
        <taxon>Agaricomycotina</taxon>
        <taxon>Agaricomycetes</taxon>
        <taxon>Polyporales</taxon>
        <taxon>Rhodofomes</taxon>
    </lineage>
</organism>
<comment type="caution">
    <text evidence="2">The sequence shown here is derived from an EMBL/GenBank/DDBJ whole genome shotgun (WGS) entry which is preliminary data.</text>
</comment>
<evidence type="ECO:0000256" key="1">
    <source>
        <dbReference type="SAM" id="MobiDB-lite"/>
    </source>
</evidence>
<dbReference type="EMBL" id="SEKV01000275">
    <property type="protein sequence ID" value="TFY60018.1"/>
    <property type="molecule type" value="Genomic_DNA"/>
</dbReference>